<name>A0A2M7EC09_9BACT</name>
<comment type="subunit">
    <text evidence="4">Monomer.</text>
</comment>
<keyword evidence="2 4" id="KW-0378">Hydrolase</keyword>
<dbReference type="GO" id="GO:0000049">
    <property type="term" value="F:tRNA binding"/>
    <property type="evidence" value="ECO:0007669"/>
    <property type="project" value="UniProtKB-UniRule"/>
</dbReference>
<dbReference type="AlphaFoldDB" id="A0A2M7EC09"/>
<dbReference type="InterPro" id="IPR001328">
    <property type="entry name" value="Pept_tRNA_hydro"/>
</dbReference>
<comment type="caution">
    <text evidence="6">The sequence shown here is derived from an EMBL/GenBank/DDBJ whole genome shotgun (WGS) entry which is preliminary data.</text>
</comment>
<dbReference type="HAMAP" id="MF_00083">
    <property type="entry name" value="Pept_tRNA_hydro_bact"/>
    <property type="match status" value="1"/>
</dbReference>
<accession>A0A2M7EC09</accession>
<dbReference type="GO" id="GO:0004045">
    <property type="term" value="F:peptidyl-tRNA hydrolase activity"/>
    <property type="evidence" value="ECO:0007669"/>
    <property type="project" value="UniProtKB-UniRule"/>
</dbReference>
<dbReference type="Pfam" id="PF01195">
    <property type="entry name" value="Pept_tRNA_hydro"/>
    <property type="match status" value="1"/>
</dbReference>
<dbReference type="SUPFAM" id="SSF53178">
    <property type="entry name" value="Peptidyl-tRNA hydrolase-like"/>
    <property type="match status" value="1"/>
</dbReference>
<feature type="region of interest" description="Disordered" evidence="5">
    <location>
        <begin position="153"/>
        <end position="174"/>
    </location>
</feature>
<comment type="subcellular location">
    <subcellularLocation>
        <location evidence="4">Cytoplasm</location>
    </subcellularLocation>
</comment>
<protein>
    <recommendedName>
        <fullName evidence="4">Peptidyl-tRNA hydrolase</fullName>
        <shortName evidence="4">Pth</shortName>
        <ecNumber evidence="4">3.1.1.29</ecNumber>
    </recommendedName>
</protein>
<evidence type="ECO:0000256" key="1">
    <source>
        <dbReference type="ARBA" id="ARBA00022555"/>
    </source>
</evidence>
<dbReference type="PANTHER" id="PTHR17224:SF1">
    <property type="entry name" value="PEPTIDYL-TRNA HYDROLASE"/>
    <property type="match status" value="1"/>
</dbReference>
<feature type="site" description="Discriminates between blocked and unblocked aminoacyl-tRNA" evidence="4">
    <location>
        <position position="9"/>
    </location>
</feature>
<sequence>MILIIGLGNPGEKYQLTRHNIGRLIVSSWQLVAWFPNFKFNKKFNALISKGIFNKKKIVLALPETFMNLSGKSVKSLTTNYKLPTTNLWVIHDDIDLPLGKIRIVKNRGSAGHKGVESIIKELKTEDFVRFRIGICPKIGKPKNLEKFVLQKPSEAKPSEAGDETKSQRPFSKGEEKIVKEVIKKAVEAIEFSLKTGLEKAMSRFNK</sequence>
<dbReference type="NCBIfam" id="TIGR00447">
    <property type="entry name" value="pth"/>
    <property type="match status" value="1"/>
</dbReference>
<dbReference type="EC" id="3.1.1.29" evidence="4"/>
<proteinExistence type="inferred from homology"/>
<dbReference type="InterPro" id="IPR036416">
    <property type="entry name" value="Pept_tRNA_hydro_sf"/>
</dbReference>
<comment type="function">
    <text evidence="4">Hydrolyzes ribosome-free peptidyl-tRNAs (with 1 or more amino acids incorporated), which drop off the ribosome during protein synthesis, or as a result of ribosome stalling.</text>
</comment>
<evidence type="ECO:0000256" key="3">
    <source>
        <dbReference type="ARBA" id="ARBA00022884"/>
    </source>
</evidence>
<comment type="caution">
    <text evidence="4">Lacks conserved residue(s) required for the propagation of feature annotation.</text>
</comment>
<dbReference type="GO" id="GO:0072344">
    <property type="term" value="P:rescue of stalled ribosome"/>
    <property type="evidence" value="ECO:0007669"/>
    <property type="project" value="UniProtKB-UniRule"/>
</dbReference>
<organism evidence="6 7">
    <name type="scientific">Candidatus Nealsonbacteria bacterium CG01_land_8_20_14_3_00_12</name>
    <dbReference type="NCBI Taxonomy" id="1974697"/>
    <lineage>
        <taxon>Bacteria</taxon>
        <taxon>Candidatus Nealsoniibacteriota</taxon>
    </lineage>
</organism>
<dbReference type="CDD" id="cd00462">
    <property type="entry name" value="PTH"/>
    <property type="match status" value="1"/>
</dbReference>
<gene>
    <name evidence="4" type="primary">pth</name>
    <name evidence="6" type="ORF">COS09_00410</name>
</gene>
<feature type="binding site" evidence="4">
    <location>
        <position position="68"/>
    </location>
    <ligand>
        <name>tRNA</name>
        <dbReference type="ChEBI" id="CHEBI:17843"/>
    </ligand>
</feature>
<feature type="active site" description="Proton acceptor" evidence="4">
    <location>
        <position position="19"/>
    </location>
</feature>
<reference evidence="7" key="1">
    <citation type="submission" date="2017-09" db="EMBL/GenBank/DDBJ databases">
        <title>Depth-based differentiation of microbial function through sediment-hosted aquifers and enrichment of novel symbionts in the deep terrestrial subsurface.</title>
        <authorList>
            <person name="Probst A.J."/>
            <person name="Ladd B."/>
            <person name="Jarett J.K."/>
            <person name="Geller-Mcgrath D.E."/>
            <person name="Sieber C.M.K."/>
            <person name="Emerson J.B."/>
            <person name="Anantharaman K."/>
            <person name="Thomas B.C."/>
            <person name="Malmstrom R."/>
            <person name="Stieglmeier M."/>
            <person name="Klingl A."/>
            <person name="Woyke T."/>
            <person name="Ryan C.M."/>
            <person name="Banfield J.F."/>
        </authorList>
    </citation>
    <scope>NUCLEOTIDE SEQUENCE [LARGE SCALE GENOMIC DNA]</scope>
</reference>
<dbReference type="EMBL" id="PETJ01000011">
    <property type="protein sequence ID" value="PIV65267.1"/>
    <property type="molecule type" value="Genomic_DNA"/>
</dbReference>
<feature type="compositionally biased region" description="Basic and acidic residues" evidence="5">
    <location>
        <begin position="154"/>
        <end position="174"/>
    </location>
</feature>
<comment type="catalytic activity">
    <reaction evidence="4">
        <text>an N-acyl-L-alpha-aminoacyl-tRNA + H2O = an N-acyl-L-amino acid + a tRNA + H(+)</text>
        <dbReference type="Rhea" id="RHEA:54448"/>
        <dbReference type="Rhea" id="RHEA-COMP:10123"/>
        <dbReference type="Rhea" id="RHEA-COMP:13883"/>
        <dbReference type="ChEBI" id="CHEBI:15377"/>
        <dbReference type="ChEBI" id="CHEBI:15378"/>
        <dbReference type="ChEBI" id="CHEBI:59874"/>
        <dbReference type="ChEBI" id="CHEBI:78442"/>
        <dbReference type="ChEBI" id="CHEBI:138191"/>
        <dbReference type="EC" id="3.1.1.29"/>
    </reaction>
</comment>
<evidence type="ECO:0000313" key="6">
    <source>
        <dbReference type="EMBL" id="PIV65267.1"/>
    </source>
</evidence>
<feature type="binding site" evidence="4">
    <location>
        <position position="66"/>
    </location>
    <ligand>
        <name>tRNA</name>
        <dbReference type="ChEBI" id="CHEBI:17843"/>
    </ligand>
</feature>
<keyword evidence="4" id="KW-0963">Cytoplasm</keyword>
<keyword evidence="1 4" id="KW-0820">tRNA-binding</keyword>
<feature type="site" description="Stabilizes the basic form of H active site to accept a proton" evidence="4">
    <location>
        <position position="93"/>
    </location>
</feature>
<comment type="function">
    <text evidence="4">Catalyzes the release of premature peptidyl moieties from peptidyl-tRNA molecules trapped in stalled 50S ribosomal subunits, and thus maintains levels of free tRNAs and 50S ribosomes.</text>
</comment>
<comment type="similarity">
    <text evidence="4">Belongs to the PTH family.</text>
</comment>
<evidence type="ECO:0000256" key="4">
    <source>
        <dbReference type="HAMAP-Rule" id="MF_00083"/>
    </source>
</evidence>
<dbReference type="GO" id="GO:0006515">
    <property type="term" value="P:protein quality control for misfolded or incompletely synthesized proteins"/>
    <property type="evidence" value="ECO:0007669"/>
    <property type="project" value="UniProtKB-UniRule"/>
</dbReference>
<keyword evidence="3 4" id="KW-0694">RNA-binding</keyword>
<evidence type="ECO:0000256" key="5">
    <source>
        <dbReference type="SAM" id="MobiDB-lite"/>
    </source>
</evidence>
<dbReference type="Proteomes" id="UP000230766">
    <property type="component" value="Unassembled WGS sequence"/>
</dbReference>
<evidence type="ECO:0000256" key="2">
    <source>
        <dbReference type="ARBA" id="ARBA00022801"/>
    </source>
</evidence>
<dbReference type="GO" id="GO:0005737">
    <property type="term" value="C:cytoplasm"/>
    <property type="evidence" value="ECO:0007669"/>
    <property type="project" value="UniProtKB-SubCell"/>
</dbReference>
<feature type="binding site" evidence="4">
    <location>
        <position position="14"/>
    </location>
    <ligand>
        <name>tRNA</name>
        <dbReference type="ChEBI" id="CHEBI:17843"/>
    </ligand>
</feature>
<dbReference type="PANTHER" id="PTHR17224">
    <property type="entry name" value="PEPTIDYL-TRNA HYDROLASE"/>
    <property type="match status" value="1"/>
</dbReference>
<dbReference type="Gene3D" id="3.40.50.1470">
    <property type="entry name" value="Peptidyl-tRNA hydrolase"/>
    <property type="match status" value="1"/>
</dbReference>
<evidence type="ECO:0000313" key="7">
    <source>
        <dbReference type="Proteomes" id="UP000230766"/>
    </source>
</evidence>